<keyword evidence="5" id="KW-0804">Transcription</keyword>
<dbReference type="PRINTS" id="PR00344">
    <property type="entry name" value="BCTRLSENSOR"/>
</dbReference>
<dbReference type="InterPro" id="IPR036890">
    <property type="entry name" value="HATPase_C_sf"/>
</dbReference>
<dbReference type="Gene3D" id="2.60.40.10">
    <property type="entry name" value="Immunoglobulins"/>
    <property type="match status" value="1"/>
</dbReference>
<evidence type="ECO:0000256" key="4">
    <source>
        <dbReference type="ARBA" id="ARBA00023015"/>
    </source>
</evidence>
<dbReference type="Pfam" id="PF07494">
    <property type="entry name" value="Reg_prop"/>
    <property type="match status" value="7"/>
</dbReference>
<evidence type="ECO:0000256" key="5">
    <source>
        <dbReference type="ARBA" id="ARBA00023163"/>
    </source>
</evidence>
<dbReference type="PANTHER" id="PTHR43547">
    <property type="entry name" value="TWO-COMPONENT HISTIDINE KINASE"/>
    <property type="match status" value="1"/>
</dbReference>
<comment type="caution">
    <text evidence="11">The sequence shown here is derived from an EMBL/GenBank/DDBJ whole genome shotgun (WGS) entry which is preliminary data.</text>
</comment>
<dbReference type="PROSITE" id="PS50110">
    <property type="entry name" value="RESPONSE_REGULATORY"/>
    <property type="match status" value="1"/>
</dbReference>
<dbReference type="Pfam" id="PF12833">
    <property type="entry name" value="HTH_18"/>
    <property type="match status" value="1"/>
</dbReference>
<dbReference type="Gene3D" id="3.40.50.2300">
    <property type="match status" value="1"/>
</dbReference>
<dbReference type="InterPro" id="IPR003661">
    <property type="entry name" value="HisK_dim/P_dom"/>
</dbReference>
<protein>
    <recommendedName>
        <fullName evidence="2">histidine kinase</fullName>
        <ecNumber evidence="2">2.7.13.3</ecNumber>
    </recommendedName>
</protein>
<dbReference type="InterPro" id="IPR011110">
    <property type="entry name" value="Reg_prop"/>
</dbReference>
<dbReference type="InterPro" id="IPR009057">
    <property type="entry name" value="Homeodomain-like_sf"/>
</dbReference>
<dbReference type="Pfam" id="PF00072">
    <property type="entry name" value="Response_reg"/>
    <property type="match status" value="1"/>
</dbReference>
<evidence type="ECO:0000256" key="3">
    <source>
        <dbReference type="ARBA" id="ARBA00022553"/>
    </source>
</evidence>
<dbReference type="EC" id="2.7.13.3" evidence="2"/>
<dbReference type="CDD" id="cd17574">
    <property type="entry name" value="REC_OmpR"/>
    <property type="match status" value="1"/>
</dbReference>
<dbReference type="InterPro" id="IPR003594">
    <property type="entry name" value="HATPase_dom"/>
</dbReference>
<dbReference type="InterPro" id="IPR018060">
    <property type="entry name" value="HTH_AraC"/>
</dbReference>
<dbReference type="SMART" id="SM00388">
    <property type="entry name" value="HisKA"/>
    <property type="match status" value="1"/>
</dbReference>
<dbReference type="InterPro" id="IPR011006">
    <property type="entry name" value="CheY-like_superfamily"/>
</dbReference>
<dbReference type="InterPro" id="IPR004358">
    <property type="entry name" value="Sig_transdc_His_kin-like_C"/>
</dbReference>
<dbReference type="SUPFAM" id="SSF52172">
    <property type="entry name" value="CheY-like"/>
    <property type="match status" value="1"/>
</dbReference>
<name>A0ABS1BNF3_9SPHI</name>
<dbReference type="InterPro" id="IPR001789">
    <property type="entry name" value="Sig_transdc_resp-reg_receiver"/>
</dbReference>
<dbReference type="PROSITE" id="PS50109">
    <property type="entry name" value="HIS_KIN"/>
    <property type="match status" value="1"/>
</dbReference>
<dbReference type="Pfam" id="PF02518">
    <property type="entry name" value="HATPase_c"/>
    <property type="match status" value="1"/>
</dbReference>
<keyword evidence="7" id="KW-0472">Membrane</keyword>
<dbReference type="SMART" id="SM00387">
    <property type="entry name" value="HATPase_c"/>
    <property type="match status" value="1"/>
</dbReference>
<keyword evidence="4" id="KW-0805">Transcription regulation</keyword>
<gene>
    <name evidence="11" type="ORF">I5M32_15770</name>
</gene>
<feature type="transmembrane region" description="Helical" evidence="7">
    <location>
        <begin position="791"/>
        <end position="809"/>
    </location>
</feature>
<dbReference type="PANTHER" id="PTHR43547:SF2">
    <property type="entry name" value="HYBRID SIGNAL TRANSDUCTION HISTIDINE KINASE C"/>
    <property type="match status" value="1"/>
</dbReference>
<feature type="domain" description="Response regulatory" evidence="10">
    <location>
        <begin position="1106"/>
        <end position="1221"/>
    </location>
</feature>
<dbReference type="SUPFAM" id="SSF63829">
    <property type="entry name" value="Calcium-dependent phosphotriesterase"/>
    <property type="match status" value="3"/>
</dbReference>
<keyword evidence="3 6" id="KW-0597">Phosphoprotein</keyword>
<dbReference type="SUPFAM" id="SSF46689">
    <property type="entry name" value="Homeodomain-like"/>
    <property type="match status" value="1"/>
</dbReference>
<dbReference type="InterPro" id="IPR015943">
    <property type="entry name" value="WD40/YVTN_repeat-like_dom_sf"/>
</dbReference>
<dbReference type="SUPFAM" id="SSF55874">
    <property type="entry name" value="ATPase domain of HSP90 chaperone/DNA topoisomerase II/histidine kinase"/>
    <property type="match status" value="1"/>
</dbReference>
<evidence type="ECO:0000256" key="7">
    <source>
        <dbReference type="SAM" id="Phobius"/>
    </source>
</evidence>
<dbReference type="Gene3D" id="1.10.10.60">
    <property type="entry name" value="Homeodomain-like"/>
    <property type="match status" value="2"/>
</dbReference>
<dbReference type="RefSeq" id="WP_200588055.1">
    <property type="nucleotide sequence ID" value="NZ_JAEHFY010000031.1"/>
</dbReference>
<dbReference type="SMART" id="SM00342">
    <property type="entry name" value="HTH_ARAC"/>
    <property type="match status" value="1"/>
</dbReference>
<dbReference type="PROSITE" id="PS01124">
    <property type="entry name" value="HTH_ARAC_FAMILY_2"/>
    <property type="match status" value="1"/>
</dbReference>
<evidence type="ECO:0000259" key="8">
    <source>
        <dbReference type="PROSITE" id="PS01124"/>
    </source>
</evidence>
<evidence type="ECO:0000256" key="1">
    <source>
        <dbReference type="ARBA" id="ARBA00000085"/>
    </source>
</evidence>
<dbReference type="Gene3D" id="1.10.287.130">
    <property type="match status" value="1"/>
</dbReference>
<keyword evidence="12" id="KW-1185">Reference proteome</keyword>
<evidence type="ECO:0000256" key="6">
    <source>
        <dbReference type="PROSITE-ProRule" id="PRU00169"/>
    </source>
</evidence>
<dbReference type="Pfam" id="PF00512">
    <property type="entry name" value="HisKA"/>
    <property type="match status" value="1"/>
</dbReference>
<dbReference type="InterPro" id="IPR036097">
    <property type="entry name" value="HisK_dim/P_sf"/>
</dbReference>
<comment type="catalytic activity">
    <reaction evidence="1">
        <text>ATP + protein L-histidine = ADP + protein N-phospho-L-histidine.</text>
        <dbReference type="EC" id="2.7.13.3"/>
    </reaction>
</comment>
<feature type="modified residue" description="4-aspartylphosphate" evidence="6">
    <location>
        <position position="1154"/>
    </location>
</feature>
<accession>A0ABS1BNF3</accession>
<evidence type="ECO:0000259" key="10">
    <source>
        <dbReference type="PROSITE" id="PS50110"/>
    </source>
</evidence>
<dbReference type="EMBL" id="JAEHFY010000031">
    <property type="protein sequence ID" value="MBK0384423.1"/>
    <property type="molecule type" value="Genomic_DNA"/>
</dbReference>
<dbReference type="Gene3D" id="2.130.10.10">
    <property type="entry name" value="YVTN repeat-like/Quinoprotein amine dehydrogenase"/>
    <property type="match status" value="2"/>
</dbReference>
<dbReference type="InterPro" id="IPR011123">
    <property type="entry name" value="Y_Y_Y"/>
</dbReference>
<dbReference type="SUPFAM" id="SSF47384">
    <property type="entry name" value="Homodimeric domain of signal transducing histidine kinase"/>
    <property type="match status" value="1"/>
</dbReference>
<feature type="domain" description="HTH araC/xylS-type" evidence="8">
    <location>
        <begin position="1254"/>
        <end position="1353"/>
    </location>
</feature>
<reference evidence="11 12" key="1">
    <citation type="submission" date="2020-12" db="EMBL/GenBank/DDBJ databases">
        <title>Bacterial novel species Pedobacter sp. SD-b isolated from soil.</title>
        <authorList>
            <person name="Jung H.-Y."/>
        </authorList>
    </citation>
    <scope>NUCLEOTIDE SEQUENCE [LARGE SCALE GENOMIC DNA]</scope>
    <source>
        <strain evidence="11 12">SD-b</strain>
    </source>
</reference>
<organism evidence="11 12">
    <name type="scientific">Pedobacter segetis</name>
    <dbReference type="NCBI Taxonomy" id="2793069"/>
    <lineage>
        <taxon>Bacteria</taxon>
        <taxon>Pseudomonadati</taxon>
        <taxon>Bacteroidota</taxon>
        <taxon>Sphingobacteriia</taxon>
        <taxon>Sphingobacteriales</taxon>
        <taxon>Sphingobacteriaceae</taxon>
        <taxon>Pedobacter</taxon>
    </lineage>
</organism>
<evidence type="ECO:0000256" key="2">
    <source>
        <dbReference type="ARBA" id="ARBA00012438"/>
    </source>
</evidence>
<proteinExistence type="predicted"/>
<dbReference type="SMART" id="SM00448">
    <property type="entry name" value="REC"/>
    <property type="match status" value="1"/>
</dbReference>
<dbReference type="InterPro" id="IPR005467">
    <property type="entry name" value="His_kinase_dom"/>
</dbReference>
<dbReference type="Proteomes" id="UP000660024">
    <property type="component" value="Unassembled WGS sequence"/>
</dbReference>
<keyword evidence="7" id="KW-0812">Transmembrane</keyword>
<dbReference type="CDD" id="cd00082">
    <property type="entry name" value="HisKA"/>
    <property type="match status" value="1"/>
</dbReference>
<evidence type="ECO:0000259" key="9">
    <source>
        <dbReference type="PROSITE" id="PS50109"/>
    </source>
</evidence>
<dbReference type="Pfam" id="PF07495">
    <property type="entry name" value="Y_Y_Y"/>
    <property type="match status" value="1"/>
</dbReference>
<dbReference type="Gene3D" id="3.30.565.10">
    <property type="entry name" value="Histidine kinase-like ATPase, C-terminal domain"/>
    <property type="match status" value="1"/>
</dbReference>
<dbReference type="InterPro" id="IPR013783">
    <property type="entry name" value="Ig-like_fold"/>
</dbReference>
<sequence>MKIYKQLFLFFGIYLLSLFIFNPKGFAQSKDLVFNHLTVANGLSNNSILSINQDSTGYIWLGSKYGLNRFDGRTFKVFTNDPENKNSISSNDFIKKIVLGDNGDIWVVSSGLDLYHPEDNSFEQIIPIGNDLLKVFKDSKGNLWIGSLKQLKFKAVNSKKIIPVAFTRSNLQVSEIFEDHQNHIWIGTSAGLFEAYFSNQKLILKKRFKDIFKYGASFNQVTSIVQDKNLKYWVGTKGNGIYSFDKEKVNIQHLTKDDGDKNSLVNNNVRKILKHIDGSLWIGTQDGLSILNPTTLSFNNYQHDPAKPNSLSQNSIYDIFQDKNGSVWIGTYFGGVNVVYSVNTPFNIYQNDITKNSISSNIISAIVEDNSRNLWIGTEAGGLNYFNTTNQQFSTYKNVIGNNSSLSSNLVKAIAIDKKQNLWIGTALGGLNFFDTKTKSFTSFKHKTSDLNSIASDNINCLITTKQNKLFIGTDLGLNIYDIEQQKFSFLTSSAKKTYLEQQITALFEDKNGMVWVGTPIGIHFYQGGKLEYKSFKDSLKKEFKYNINCFQQDSKGNMWVGTYHTGLALLDLKKNTYKIFNTTNGLPSDNILAIAEDEDTNLWISTDNGLVKYNRSLNAFRSFNIQDGLPDNQFNTHSFLKDSKGNLFFGTYNGLISFVPEKIEKNRVAPSVVLSNLKLFNVPVKISDETQLLKSDINFSNTLTFQYDQNIFTIEFSALNYIKSNKNKYAYILKGFEKQWNYVDNPSATYTNLPASNYTFLVKAANNDGVWSNKLKEIKIVVRPPFWKTWWAYLFYIAIISLIAFYIFKFFRARAKLKQDLYFEHLEAEHQQKNYQMKLDFFTNVSHEIRTPLTLILGPIEKLERLTIENTQANKYAISIKNNTERLYRLVNELLDFRKADSENLRLYFFEEDMVSFLAEIYEHFQTLAESKNIQYSFESSDTQILVYFDKDQMEKVFFNLLSNAFKFTPDNGIINLKIRRKENQVEIILTDNGKGIAINNIDDIFNNFYQAEQSMGTGIGLALSKSLITLHKGEIKVSSTPASENKDGQTIFTVLLQLGKEHLNEQDISPTSELESHFIENISEPNTEYLIDLNTVNDKKNDSHILIVEDNDELRDFIKQSLENQYHVHVSENGLEGWKKAINQLPDLIISDVMMPIMDGLELCKKLKADIRTSHIPVIMLTAKSAPIHQIHGLQHGADAYITKPFSDQILQLNIHNLLALRSALQKRYSEQLQQLPAITHSESSQDEKFLQKLHQIIEDNIDNSNLDIAFLTSEIGMSKSVLYKKFSALTNLSLNEFIKGQRLKHAVDIFQQGETNILSVAIQVGFNDAKYFSREFKKVYGITPNDYIKSKS</sequence>
<evidence type="ECO:0000313" key="12">
    <source>
        <dbReference type="Proteomes" id="UP000660024"/>
    </source>
</evidence>
<evidence type="ECO:0000313" key="11">
    <source>
        <dbReference type="EMBL" id="MBK0384423.1"/>
    </source>
</evidence>
<keyword evidence="7" id="KW-1133">Transmembrane helix</keyword>
<feature type="domain" description="Histidine kinase" evidence="9">
    <location>
        <begin position="845"/>
        <end position="1062"/>
    </location>
</feature>